<dbReference type="InterPro" id="IPR035938">
    <property type="entry name" value="Hemerythrin-like_sf"/>
</dbReference>
<dbReference type="NCBIfam" id="NF033749">
    <property type="entry name" value="bact_hemeryth"/>
    <property type="match status" value="1"/>
</dbReference>
<keyword evidence="3" id="KW-0408">Iron</keyword>
<dbReference type="Gene3D" id="1.20.120.50">
    <property type="entry name" value="Hemerythrin-like"/>
    <property type="match status" value="1"/>
</dbReference>
<dbReference type="STRING" id="937334.SAMN05444406_1371"/>
<evidence type="ECO:0000256" key="1">
    <source>
        <dbReference type="ARBA" id="ARBA00010587"/>
    </source>
</evidence>
<dbReference type="NCBIfam" id="TIGR02481">
    <property type="entry name" value="hemeryth_dom"/>
    <property type="match status" value="1"/>
</dbReference>
<dbReference type="PANTHER" id="PTHR37164">
    <property type="entry name" value="BACTERIOHEMERYTHRIN"/>
    <property type="match status" value="1"/>
</dbReference>
<dbReference type="OrthoDB" id="9797092at2"/>
<name>A0A1I5Y5E1_9FIRM</name>
<evidence type="ECO:0000256" key="2">
    <source>
        <dbReference type="ARBA" id="ARBA00022723"/>
    </source>
</evidence>
<keyword evidence="2" id="KW-0479">Metal-binding</keyword>
<evidence type="ECO:0000313" key="5">
    <source>
        <dbReference type="EMBL" id="SFQ39310.1"/>
    </source>
</evidence>
<evidence type="ECO:0000313" key="6">
    <source>
        <dbReference type="Proteomes" id="UP000198577"/>
    </source>
</evidence>
<dbReference type="SUPFAM" id="SSF47188">
    <property type="entry name" value="Hemerythrin-like"/>
    <property type="match status" value="1"/>
</dbReference>
<dbReference type="CDD" id="cd12107">
    <property type="entry name" value="Hemerythrin"/>
    <property type="match status" value="1"/>
</dbReference>
<sequence length="138" mass="16122">MSIKWRPELEIGIEELDRQHKALINAVNDFLQACAEGKGKEEVGSTMDFLSDYVVTHFNYEQDYQKKYDYPKYEQHLRMHQAFLKEVENLKKKFEDEGASLHFTIQFSKKVVNWIITHIGGADAEFAAYVKSLKNSDK</sequence>
<reference evidence="5 6" key="1">
    <citation type="submission" date="2016-10" db="EMBL/GenBank/DDBJ databases">
        <authorList>
            <person name="de Groot N.N."/>
        </authorList>
    </citation>
    <scope>NUCLEOTIDE SEQUENCE [LARGE SCALE GENOMIC DNA]</scope>
    <source>
        <strain evidence="5 6">DSM 20678</strain>
    </source>
</reference>
<dbReference type="AlphaFoldDB" id="A0A1I5Y5E1"/>
<gene>
    <name evidence="5" type="ORF">SAMN05444406_1371</name>
</gene>
<comment type="similarity">
    <text evidence="1">Belongs to the hemerythrin family.</text>
</comment>
<evidence type="ECO:0000259" key="4">
    <source>
        <dbReference type="Pfam" id="PF01814"/>
    </source>
</evidence>
<proteinExistence type="inferred from homology"/>
<dbReference type="InterPro" id="IPR012312">
    <property type="entry name" value="Hemerythrin-like"/>
</dbReference>
<feature type="domain" description="Hemerythrin-like" evidence="4">
    <location>
        <begin position="12"/>
        <end position="127"/>
    </location>
</feature>
<dbReference type="GO" id="GO:0046872">
    <property type="term" value="F:metal ion binding"/>
    <property type="evidence" value="ECO:0007669"/>
    <property type="project" value="UniProtKB-KW"/>
</dbReference>
<accession>A0A1I5Y5E1</accession>
<dbReference type="RefSeq" id="WP_092282729.1">
    <property type="nucleotide sequence ID" value="NZ_FOXR01000037.1"/>
</dbReference>
<organism evidence="5 6">
    <name type="scientific">Caldicoprobacter faecalis</name>
    <dbReference type="NCBI Taxonomy" id="937334"/>
    <lineage>
        <taxon>Bacteria</taxon>
        <taxon>Bacillati</taxon>
        <taxon>Bacillota</taxon>
        <taxon>Clostridia</taxon>
        <taxon>Caldicoprobacterales</taxon>
        <taxon>Caldicoprobacteraceae</taxon>
        <taxon>Caldicoprobacter</taxon>
    </lineage>
</organism>
<dbReference type="InterPro" id="IPR012827">
    <property type="entry name" value="Hemerythrin_metal-bd"/>
</dbReference>
<protein>
    <submittedName>
        <fullName evidence="5">Hemerythrin</fullName>
    </submittedName>
</protein>
<keyword evidence="6" id="KW-1185">Reference proteome</keyword>
<dbReference type="PANTHER" id="PTHR37164:SF1">
    <property type="entry name" value="BACTERIOHEMERYTHRIN"/>
    <property type="match status" value="1"/>
</dbReference>
<dbReference type="Pfam" id="PF01814">
    <property type="entry name" value="Hemerythrin"/>
    <property type="match status" value="1"/>
</dbReference>
<dbReference type="EMBL" id="FOXR01000037">
    <property type="protein sequence ID" value="SFQ39310.1"/>
    <property type="molecule type" value="Genomic_DNA"/>
</dbReference>
<dbReference type="Proteomes" id="UP000198577">
    <property type="component" value="Unassembled WGS sequence"/>
</dbReference>
<dbReference type="InterPro" id="IPR050669">
    <property type="entry name" value="Hemerythrin"/>
</dbReference>
<evidence type="ECO:0000256" key="3">
    <source>
        <dbReference type="ARBA" id="ARBA00023004"/>
    </source>
</evidence>